<dbReference type="RefSeq" id="WP_016207849.1">
    <property type="nucleotide sequence ID" value="NZ_ASRV01000150.1"/>
</dbReference>
<organism evidence="2 3">
    <name type="scientific">Clostridium sartagoforme AAU1</name>
    <dbReference type="NCBI Taxonomy" id="1202534"/>
    <lineage>
        <taxon>Bacteria</taxon>
        <taxon>Bacillati</taxon>
        <taxon>Bacillota</taxon>
        <taxon>Clostridia</taxon>
        <taxon>Eubacteriales</taxon>
        <taxon>Clostridiaceae</taxon>
        <taxon>Clostridium</taxon>
    </lineage>
</organism>
<dbReference type="PATRIC" id="fig|1202534.3.peg.2505"/>
<feature type="domain" description="Type II restriction endonuclease EcoO109IR" evidence="1">
    <location>
        <begin position="7"/>
        <end position="196"/>
    </location>
</feature>
<evidence type="ECO:0000259" key="1">
    <source>
        <dbReference type="Pfam" id="PF14511"/>
    </source>
</evidence>
<evidence type="ECO:0000313" key="3">
    <source>
        <dbReference type="Proteomes" id="UP000013988"/>
    </source>
</evidence>
<protein>
    <recommendedName>
        <fullName evidence="1">Type II restriction endonuclease EcoO109IR domain-containing protein</fullName>
    </recommendedName>
</protein>
<comment type="caution">
    <text evidence="2">The sequence shown here is derived from an EMBL/GenBank/DDBJ whole genome shotgun (WGS) entry which is preliminary data.</text>
</comment>
<dbReference type="AlphaFoldDB" id="R9C506"/>
<name>R9C506_9CLOT</name>
<reference evidence="2 3" key="1">
    <citation type="submission" date="2013-03" db="EMBL/GenBank/DDBJ databases">
        <title>Whole genome shotgun sequencing of Clostridium sartagoforme AAU1.</title>
        <authorList>
            <person name="Joshi C.G."/>
            <person name="Duggirala S.M."/>
            <person name="Nathani N.M."/>
            <person name="Bhatt V.D."/>
            <person name="Patel A.K."/>
            <person name="Pandya P.R."/>
            <person name="KaPatel J.A."/>
        </authorList>
    </citation>
    <scope>NUCLEOTIDE SEQUENCE [LARGE SCALE GENOMIC DNA]</scope>
    <source>
        <strain evidence="2 3">AAU1</strain>
    </source>
</reference>
<gene>
    <name evidence="2" type="ORF">A500_12629</name>
</gene>
<dbReference type="SUPFAM" id="SSF52980">
    <property type="entry name" value="Restriction endonuclease-like"/>
    <property type="match status" value="1"/>
</dbReference>
<accession>R9C506</accession>
<dbReference type="InterPro" id="IPR011335">
    <property type="entry name" value="Restrct_endonuc-II-like"/>
</dbReference>
<dbReference type="EMBL" id="ASRV01000150">
    <property type="protein sequence ID" value="EOR24449.1"/>
    <property type="molecule type" value="Genomic_DNA"/>
</dbReference>
<keyword evidence="3" id="KW-1185">Reference proteome</keyword>
<dbReference type="OrthoDB" id="449755at2"/>
<evidence type="ECO:0000313" key="2">
    <source>
        <dbReference type="EMBL" id="EOR24449.1"/>
    </source>
</evidence>
<proteinExistence type="predicted"/>
<dbReference type="InterPro" id="IPR032793">
    <property type="entry name" value="RE_EcoO109IR"/>
</dbReference>
<dbReference type="Pfam" id="PF14511">
    <property type="entry name" value="RE_EcoO109I"/>
    <property type="match status" value="1"/>
</dbReference>
<dbReference type="CDD" id="cd22345">
    <property type="entry name" value="PDDEXK_nuclease"/>
    <property type="match status" value="1"/>
</dbReference>
<sequence length="256" mass="29728">MENKYFSIVNSALSDFYKRRIDIVSRVDIFKTIKHKNPYLYRAFGTNDAHDFVENILLDCQTSSDETIFGDFFEEVAIGVAKENNIARKSSADSIDLELWSEDDRQVKLYAVKSGTKVFNAQSRERQRQAFTEAQRRLKGIAVTPIVGYSYGRKKTSDSNKDNFSEEAGQVFWTNLSGNKDFYMELIELIGQAAEQHKLEFKSEWDKCINRQFRKFIEVFGEDDGSIDWRNIVKYSSSEIVDKDLEKKIRGIKKKN</sequence>
<dbReference type="Proteomes" id="UP000013988">
    <property type="component" value="Unassembled WGS sequence"/>
</dbReference>